<accession>A0A3P7MH09</accession>
<evidence type="ECO:0000313" key="2">
    <source>
        <dbReference type="Proteomes" id="UP000281553"/>
    </source>
</evidence>
<evidence type="ECO:0000313" key="1">
    <source>
        <dbReference type="EMBL" id="VDN17221.1"/>
    </source>
</evidence>
<dbReference type="Proteomes" id="UP000281553">
    <property type="component" value="Unassembled WGS sequence"/>
</dbReference>
<dbReference type="AlphaFoldDB" id="A0A3P7MH09"/>
<gene>
    <name evidence="1" type="ORF">DILT_LOCUS12867</name>
</gene>
<name>A0A3P7MH09_DIBLA</name>
<keyword evidence="2" id="KW-1185">Reference proteome</keyword>
<organism evidence="1 2">
    <name type="scientific">Dibothriocephalus latus</name>
    <name type="common">Fish tapeworm</name>
    <name type="synonym">Diphyllobothrium latum</name>
    <dbReference type="NCBI Taxonomy" id="60516"/>
    <lineage>
        <taxon>Eukaryota</taxon>
        <taxon>Metazoa</taxon>
        <taxon>Spiralia</taxon>
        <taxon>Lophotrochozoa</taxon>
        <taxon>Platyhelminthes</taxon>
        <taxon>Cestoda</taxon>
        <taxon>Eucestoda</taxon>
        <taxon>Diphyllobothriidea</taxon>
        <taxon>Diphyllobothriidae</taxon>
        <taxon>Dibothriocephalus</taxon>
    </lineage>
</organism>
<protein>
    <submittedName>
        <fullName evidence="1">Uncharacterized protein</fullName>
    </submittedName>
</protein>
<dbReference type="EMBL" id="UYRU01067981">
    <property type="protein sequence ID" value="VDN17221.1"/>
    <property type="molecule type" value="Genomic_DNA"/>
</dbReference>
<proteinExistence type="predicted"/>
<reference evidence="1 2" key="1">
    <citation type="submission" date="2018-11" db="EMBL/GenBank/DDBJ databases">
        <authorList>
            <consortium name="Pathogen Informatics"/>
        </authorList>
    </citation>
    <scope>NUCLEOTIDE SEQUENCE [LARGE SCALE GENOMIC DNA]</scope>
</reference>
<sequence>MTPRVEILFDNLAVYMVWKVSEETLLRGAASQQQHQQRQFTNAYDQRTLHQPLNALFRIEYAIQTSQPTVNPALVGLVEPDPPTWTDPQLVDDAPLYVIQHQYPFYLTGILADSYALLRWPQACANHLTALSTH</sequence>